<protein>
    <recommendedName>
        <fullName evidence="4">DUF4402 domain-containing protein</fullName>
    </recommendedName>
</protein>
<dbReference type="OrthoDB" id="8774268at2"/>
<name>A0A3N7HS87_9BURK</name>
<gene>
    <name evidence="2" type="ORF">DZC73_09810</name>
</gene>
<sequence length="162" mass="16605">MAARNLLLALAAACIGCSAMHDADAAPVALNDEEMSKVSGQDGVSLGVHLELNSALLAGAPTDSRITAGFNVDGTKTYAVIQNLAGVMDLIAVTLSIRQRPDGGGDYVDIGLPGFVGFKQFGFRALAAQTDPAAPIPASASYGQILLNGTGSMTGHIYLWAQ</sequence>
<dbReference type="Proteomes" id="UP000267464">
    <property type="component" value="Unassembled WGS sequence"/>
</dbReference>
<keyword evidence="3" id="KW-1185">Reference proteome</keyword>
<keyword evidence="1" id="KW-0732">Signal</keyword>
<reference evidence="2 3" key="2">
    <citation type="submission" date="2018-12" db="EMBL/GenBank/DDBJ databases">
        <title>Rhizobacter gummiphilus sp. nov., a rubber-degrading bacterium isolated from the soil of a botanical garden in Japan.</title>
        <authorList>
            <person name="Shunsuke S.S."/>
        </authorList>
    </citation>
    <scope>NUCLEOTIDE SEQUENCE [LARGE SCALE GENOMIC DNA]</scope>
    <source>
        <strain evidence="2 3">S-16</strain>
    </source>
</reference>
<evidence type="ECO:0008006" key="4">
    <source>
        <dbReference type="Google" id="ProtNLM"/>
    </source>
</evidence>
<dbReference type="RefSeq" id="WP_124540043.1">
    <property type="nucleotide sequence ID" value="NZ_QUSW01000002.1"/>
</dbReference>
<evidence type="ECO:0000256" key="1">
    <source>
        <dbReference type="SAM" id="SignalP"/>
    </source>
</evidence>
<reference evidence="2 3" key="1">
    <citation type="submission" date="2018-08" db="EMBL/GenBank/DDBJ databases">
        <authorList>
            <person name="Khan S.A."/>
            <person name="Jeon C.O."/>
            <person name="Chun B.H."/>
            <person name="Jeong S.E."/>
        </authorList>
    </citation>
    <scope>NUCLEOTIDE SEQUENCE [LARGE SCALE GENOMIC DNA]</scope>
    <source>
        <strain evidence="2 3">S-16</strain>
    </source>
</reference>
<dbReference type="EMBL" id="QUSW01000002">
    <property type="protein sequence ID" value="RQP25137.1"/>
    <property type="molecule type" value="Genomic_DNA"/>
</dbReference>
<evidence type="ECO:0000313" key="2">
    <source>
        <dbReference type="EMBL" id="RQP25137.1"/>
    </source>
</evidence>
<proteinExistence type="predicted"/>
<evidence type="ECO:0000313" key="3">
    <source>
        <dbReference type="Proteomes" id="UP000267464"/>
    </source>
</evidence>
<comment type="caution">
    <text evidence="2">The sequence shown here is derived from an EMBL/GenBank/DDBJ whole genome shotgun (WGS) entry which is preliminary data.</text>
</comment>
<accession>A0A3N7HS87</accession>
<organism evidence="2 3">
    <name type="scientific">Piscinibacter terrae</name>
    <dbReference type="NCBI Taxonomy" id="2496871"/>
    <lineage>
        <taxon>Bacteria</taxon>
        <taxon>Pseudomonadati</taxon>
        <taxon>Pseudomonadota</taxon>
        <taxon>Betaproteobacteria</taxon>
        <taxon>Burkholderiales</taxon>
        <taxon>Sphaerotilaceae</taxon>
        <taxon>Piscinibacter</taxon>
    </lineage>
</organism>
<feature type="signal peptide" evidence="1">
    <location>
        <begin position="1"/>
        <end position="25"/>
    </location>
</feature>
<dbReference type="AlphaFoldDB" id="A0A3N7HS87"/>
<feature type="chain" id="PRO_5018043074" description="DUF4402 domain-containing protein" evidence="1">
    <location>
        <begin position="26"/>
        <end position="162"/>
    </location>
</feature>